<evidence type="ECO:0000256" key="13">
    <source>
        <dbReference type="ARBA" id="ARBA00023268"/>
    </source>
</evidence>
<evidence type="ECO:0000256" key="15">
    <source>
        <dbReference type="ARBA" id="ARBA00048238"/>
    </source>
</evidence>
<comment type="function">
    <text evidence="18">Catalyzes the epimerization of the S- and R-forms of NAD(P)HX, a damaged form of NAD(P)H that is a result of enzymatic or heat-dependent hydration. This is a prerequisite for the S-specific NAD(P)H-hydrate dehydratase to allow the repair of both epimers of NAD(P)HX.</text>
</comment>
<keyword evidence="6 17" id="KW-0547">Nucleotide-binding</keyword>
<comment type="catalytic activity">
    <reaction evidence="16 17 19">
        <text>(6S)-NADPHX + ADP = AMP + phosphate + NADPH + H(+)</text>
        <dbReference type="Rhea" id="RHEA:32235"/>
        <dbReference type="ChEBI" id="CHEBI:15378"/>
        <dbReference type="ChEBI" id="CHEBI:43474"/>
        <dbReference type="ChEBI" id="CHEBI:57783"/>
        <dbReference type="ChEBI" id="CHEBI:64076"/>
        <dbReference type="ChEBI" id="CHEBI:456215"/>
        <dbReference type="ChEBI" id="CHEBI:456216"/>
        <dbReference type="EC" id="4.2.1.136"/>
    </reaction>
</comment>
<evidence type="ECO:0000256" key="9">
    <source>
        <dbReference type="ARBA" id="ARBA00022958"/>
    </source>
</evidence>
<comment type="subunit">
    <text evidence="17">Homotetramer.</text>
</comment>
<protein>
    <recommendedName>
        <fullName evidence="19">Bifunctional NAD(P)H-hydrate repair enzyme</fullName>
    </recommendedName>
    <alternativeName>
        <fullName evidence="19">Nicotinamide nucleotide repair protein</fullName>
    </alternativeName>
    <domain>
        <recommendedName>
            <fullName evidence="19">ADP-dependent (S)-NAD(P)H-hydrate dehydratase</fullName>
            <ecNumber evidence="19">4.2.1.136</ecNumber>
        </recommendedName>
        <alternativeName>
            <fullName evidence="19">ADP-dependent NAD(P)HX dehydratase</fullName>
        </alternativeName>
    </domain>
    <domain>
        <recommendedName>
            <fullName evidence="19">NAD(P)H-hydrate epimerase</fullName>
            <ecNumber evidence="19">5.1.99.6</ecNumber>
        </recommendedName>
    </domain>
</protein>
<keyword evidence="12 17" id="KW-0456">Lyase</keyword>
<dbReference type="NCBIfam" id="TIGR00197">
    <property type="entry name" value="yjeF_nterm"/>
    <property type="match status" value="1"/>
</dbReference>
<keyword evidence="7 17" id="KW-0067">ATP-binding</keyword>
<comment type="caution">
    <text evidence="22">The sequence shown here is derived from an EMBL/GenBank/DDBJ whole genome shotgun (WGS) entry which is preliminary data.</text>
</comment>
<feature type="binding site" evidence="18">
    <location>
        <begin position="68"/>
        <end position="72"/>
    </location>
    <ligand>
        <name>(6S)-NADPHX</name>
        <dbReference type="ChEBI" id="CHEBI:64076"/>
    </ligand>
</feature>
<keyword evidence="13" id="KW-0511">Multifunctional enzyme</keyword>
<dbReference type="SUPFAM" id="SSF53613">
    <property type="entry name" value="Ribokinase-like"/>
    <property type="match status" value="1"/>
</dbReference>
<evidence type="ECO:0000313" key="23">
    <source>
        <dbReference type="Proteomes" id="UP001524547"/>
    </source>
</evidence>
<comment type="similarity">
    <text evidence="18">Belongs to the NnrE/AIBP family.</text>
</comment>
<dbReference type="InterPro" id="IPR030677">
    <property type="entry name" value="Nnr"/>
</dbReference>
<dbReference type="PROSITE" id="PS01050">
    <property type="entry name" value="YJEF_C_2"/>
    <property type="match status" value="1"/>
</dbReference>
<evidence type="ECO:0000256" key="16">
    <source>
        <dbReference type="ARBA" id="ARBA00049209"/>
    </source>
</evidence>
<evidence type="ECO:0000256" key="14">
    <source>
        <dbReference type="ARBA" id="ARBA00025153"/>
    </source>
</evidence>
<sequence length="497" mass="50806">MIDPSALHRLSHPLALPTPEEMAQADLAAGREHGGIARLMENAGRAVARAARTRLRPCRVLVLCGPGNNGGDGAVAARHLAQAGWPVAVAWLRAPKAGSAAADAATRWRGPVVPFRPEEASRADLVVDAVLGAGIDRDLDGIALETLKAARRVLAIDVPSGLDGATGAVRGWAPRAELTVTFVRAKPGHRLLPGGELLGELVVADIGLPPSVGDQVAVRCWHNHPGLWRLPEVGAESNKYGRGVVSICGGGVMPGATRLAADGARRAGAGLLRIAAEHGADLFRATEPGLIVDQAPLAELLQDHRRRTWVCGPGLTVPEVEASLPLLLGAGRQVVADAGALAAAGDRPERLRGVAVITPHAGEFKRLFGDPGPDRPSAVRAAARRLDAVVVSKGADTLVASPDGRLAINTHATPALATGGTGDVLSGVIAALLAAGMEAWEAAAAGVWLHGDAGLRAGVGLLAEDLPRHLGAATVAARTGSGEGRGSVTLARRARAG</sequence>
<feature type="binding site" evidence="18">
    <location>
        <position position="128"/>
    </location>
    <ligand>
        <name>K(+)</name>
        <dbReference type="ChEBI" id="CHEBI:29103"/>
    </ligand>
</feature>
<dbReference type="Pfam" id="PF01256">
    <property type="entry name" value="Carb_kinase"/>
    <property type="match status" value="1"/>
</dbReference>
<evidence type="ECO:0000256" key="7">
    <source>
        <dbReference type="ARBA" id="ARBA00022840"/>
    </source>
</evidence>
<evidence type="ECO:0000256" key="12">
    <source>
        <dbReference type="ARBA" id="ARBA00023239"/>
    </source>
</evidence>
<dbReference type="InterPro" id="IPR000631">
    <property type="entry name" value="CARKD"/>
</dbReference>
<feature type="binding site" evidence="17">
    <location>
        <position position="256"/>
    </location>
    <ligand>
        <name>(6S)-NADPHX</name>
        <dbReference type="ChEBI" id="CHEBI:64076"/>
    </ligand>
</feature>
<dbReference type="InterPro" id="IPR017953">
    <property type="entry name" value="Carbohydrate_kinase_pred_CS"/>
</dbReference>
<evidence type="ECO:0000256" key="17">
    <source>
        <dbReference type="HAMAP-Rule" id="MF_01965"/>
    </source>
</evidence>
<dbReference type="EC" id="4.2.1.136" evidence="19"/>
<evidence type="ECO:0000256" key="6">
    <source>
        <dbReference type="ARBA" id="ARBA00022741"/>
    </source>
</evidence>
<reference evidence="22 23" key="1">
    <citation type="submission" date="2022-06" db="EMBL/GenBank/DDBJ databases">
        <title>Rhizosaccharibacter gen. nov. sp. nov. KSS12, endophytic bacteria isolated from sugarcane.</title>
        <authorList>
            <person name="Pitiwittayakul N."/>
        </authorList>
    </citation>
    <scope>NUCLEOTIDE SEQUENCE [LARGE SCALE GENOMIC DNA]</scope>
    <source>
        <strain evidence="22 23">KSS12</strain>
    </source>
</reference>
<keyword evidence="5 18" id="KW-0479">Metal-binding</keyword>
<dbReference type="Gene3D" id="3.40.1190.20">
    <property type="match status" value="1"/>
</dbReference>
<dbReference type="PROSITE" id="PS51383">
    <property type="entry name" value="YJEF_C_3"/>
    <property type="match status" value="1"/>
</dbReference>
<dbReference type="NCBIfam" id="TIGR00196">
    <property type="entry name" value="yjeF_cterm"/>
    <property type="match status" value="1"/>
</dbReference>
<evidence type="ECO:0000256" key="19">
    <source>
        <dbReference type="PIRNR" id="PIRNR017184"/>
    </source>
</evidence>
<comment type="similarity">
    <text evidence="3 19">In the N-terminal section; belongs to the NnrE/AIBP family.</text>
</comment>
<keyword evidence="8 17" id="KW-0521">NADP</keyword>
<dbReference type="Proteomes" id="UP001524547">
    <property type="component" value="Unassembled WGS sequence"/>
</dbReference>
<comment type="catalytic activity">
    <reaction evidence="15 17 19">
        <text>(6S)-NADHX + ADP = AMP + phosphate + NADH + H(+)</text>
        <dbReference type="Rhea" id="RHEA:32223"/>
        <dbReference type="ChEBI" id="CHEBI:15378"/>
        <dbReference type="ChEBI" id="CHEBI:43474"/>
        <dbReference type="ChEBI" id="CHEBI:57945"/>
        <dbReference type="ChEBI" id="CHEBI:64074"/>
        <dbReference type="ChEBI" id="CHEBI:456215"/>
        <dbReference type="ChEBI" id="CHEBI:456216"/>
        <dbReference type="EC" id="4.2.1.136"/>
    </reaction>
</comment>
<evidence type="ECO:0000256" key="8">
    <source>
        <dbReference type="ARBA" id="ARBA00022857"/>
    </source>
</evidence>
<dbReference type="HAMAP" id="MF_01966">
    <property type="entry name" value="NADHX_epimerase"/>
    <property type="match status" value="1"/>
</dbReference>
<dbReference type="RefSeq" id="WP_422920127.1">
    <property type="nucleotide sequence ID" value="NZ_JAMZEJ010000006.1"/>
</dbReference>
<organism evidence="22 23">
    <name type="scientific">Rhizosaccharibacter radicis</name>
    <dbReference type="NCBI Taxonomy" id="2782605"/>
    <lineage>
        <taxon>Bacteria</taxon>
        <taxon>Pseudomonadati</taxon>
        <taxon>Pseudomonadota</taxon>
        <taxon>Alphaproteobacteria</taxon>
        <taxon>Acetobacterales</taxon>
        <taxon>Acetobacteraceae</taxon>
        <taxon>Rhizosaccharibacter</taxon>
    </lineage>
</organism>
<feature type="binding site" evidence="17">
    <location>
        <position position="314"/>
    </location>
    <ligand>
        <name>(6S)-NADPHX</name>
        <dbReference type="ChEBI" id="CHEBI:64076"/>
    </ligand>
</feature>
<comment type="cofactor">
    <cofactor evidence="17">
        <name>Mg(2+)</name>
        <dbReference type="ChEBI" id="CHEBI:18420"/>
    </cofactor>
</comment>
<feature type="binding site" evidence="17">
    <location>
        <begin position="393"/>
        <end position="397"/>
    </location>
    <ligand>
        <name>AMP</name>
        <dbReference type="ChEBI" id="CHEBI:456215"/>
    </ligand>
</feature>
<evidence type="ECO:0000256" key="11">
    <source>
        <dbReference type="ARBA" id="ARBA00023235"/>
    </source>
</evidence>
<evidence type="ECO:0000256" key="10">
    <source>
        <dbReference type="ARBA" id="ARBA00023027"/>
    </source>
</evidence>
<feature type="binding site" evidence="18">
    <location>
        <position position="160"/>
    </location>
    <ligand>
        <name>K(+)</name>
        <dbReference type="ChEBI" id="CHEBI:29103"/>
    </ligand>
</feature>
<keyword evidence="10 17" id="KW-0520">NAD</keyword>
<dbReference type="InterPro" id="IPR004443">
    <property type="entry name" value="YjeF_N_dom"/>
</dbReference>
<comment type="function">
    <text evidence="14 19">Bifunctional enzyme that catalyzes the epimerization of the S- and R-forms of NAD(P)HX and the dehydration of the S-form of NAD(P)HX at the expense of ADP, which is converted to AMP. This allows the repair of both epimers of NAD(P)HX, a damaged form of NAD(P)H that is a result of enzymatic or heat-dependent hydration.</text>
</comment>
<dbReference type="HAMAP" id="MF_01965">
    <property type="entry name" value="NADHX_dehydratase"/>
    <property type="match status" value="1"/>
</dbReference>
<evidence type="ECO:0000256" key="5">
    <source>
        <dbReference type="ARBA" id="ARBA00022723"/>
    </source>
</evidence>
<dbReference type="Pfam" id="PF03853">
    <property type="entry name" value="YjeF_N"/>
    <property type="match status" value="1"/>
</dbReference>
<feature type="domain" description="YjeF N-terminal" evidence="21">
    <location>
        <begin position="22"/>
        <end position="214"/>
    </location>
</feature>
<evidence type="ECO:0000259" key="21">
    <source>
        <dbReference type="PROSITE" id="PS51385"/>
    </source>
</evidence>
<feature type="binding site" evidence="18">
    <location>
        <position position="157"/>
    </location>
    <ligand>
        <name>(6S)-NADPHX</name>
        <dbReference type="ChEBI" id="CHEBI:64076"/>
    </ligand>
</feature>
<keyword evidence="11 18" id="KW-0413">Isomerase</keyword>
<dbReference type="SUPFAM" id="SSF64153">
    <property type="entry name" value="YjeF N-terminal domain-like"/>
    <property type="match status" value="1"/>
</dbReference>
<feature type="binding site" evidence="18">
    <location>
        <begin position="132"/>
        <end position="138"/>
    </location>
    <ligand>
        <name>(6S)-NADPHX</name>
        <dbReference type="ChEBI" id="CHEBI:64076"/>
    </ligand>
</feature>
<dbReference type="InterPro" id="IPR029056">
    <property type="entry name" value="Ribokinase-like"/>
</dbReference>
<comment type="caution">
    <text evidence="18">Lacks conserved residue(s) required for the propagation of feature annotation.</text>
</comment>
<comment type="similarity">
    <text evidence="17">Belongs to the NnrD/CARKD family.</text>
</comment>
<dbReference type="EC" id="5.1.99.6" evidence="19"/>
<evidence type="ECO:0000259" key="20">
    <source>
        <dbReference type="PROSITE" id="PS51383"/>
    </source>
</evidence>
<dbReference type="PIRSF" id="PIRSF017184">
    <property type="entry name" value="Nnr"/>
    <property type="match status" value="1"/>
</dbReference>
<dbReference type="PANTHER" id="PTHR12592">
    <property type="entry name" value="ATP-DEPENDENT (S)-NAD(P)H-HYDRATE DEHYDRATASE FAMILY MEMBER"/>
    <property type="match status" value="1"/>
</dbReference>
<comment type="cofactor">
    <cofactor evidence="18 19">
        <name>K(+)</name>
        <dbReference type="ChEBI" id="CHEBI:29103"/>
    </cofactor>
    <text evidence="18 19">Binds 1 potassium ion per subunit.</text>
</comment>
<dbReference type="PROSITE" id="PS51385">
    <property type="entry name" value="YJEF_N"/>
    <property type="match status" value="1"/>
</dbReference>
<accession>A0ABT1VYI6</accession>
<dbReference type="EMBL" id="JAMZEJ010000006">
    <property type="protein sequence ID" value="MCQ8241386.1"/>
    <property type="molecule type" value="Genomic_DNA"/>
</dbReference>
<comment type="catalytic activity">
    <reaction evidence="2 18 19">
        <text>(6R)-NADPHX = (6S)-NADPHX</text>
        <dbReference type="Rhea" id="RHEA:32227"/>
        <dbReference type="ChEBI" id="CHEBI:64076"/>
        <dbReference type="ChEBI" id="CHEBI:64077"/>
        <dbReference type="EC" id="5.1.99.6"/>
    </reaction>
</comment>
<feature type="binding site" evidence="17">
    <location>
        <position position="423"/>
    </location>
    <ligand>
        <name>(6S)-NADPHX</name>
        <dbReference type="ChEBI" id="CHEBI:64076"/>
    </ligand>
</feature>
<evidence type="ECO:0000256" key="1">
    <source>
        <dbReference type="ARBA" id="ARBA00000013"/>
    </source>
</evidence>
<feature type="binding site" evidence="17">
    <location>
        <position position="422"/>
    </location>
    <ligand>
        <name>AMP</name>
        <dbReference type="ChEBI" id="CHEBI:456215"/>
    </ligand>
</feature>
<dbReference type="PANTHER" id="PTHR12592:SF0">
    <property type="entry name" value="ATP-DEPENDENT (S)-NAD(P)H-HYDRATE DEHYDRATASE"/>
    <property type="match status" value="1"/>
</dbReference>
<proteinExistence type="inferred from homology"/>
<gene>
    <name evidence="18" type="primary">nnrE</name>
    <name evidence="17" type="synonym">nnrD</name>
    <name evidence="22" type="ORF">NFI88_11100</name>
</gene>
<feature type="binding site" evidence="17">
    <location>
        <position position="360"/>
    </location>
    <ligand>
        <name>(6S)-NADPHX</name>
        <dbReference type="ChEBI" id="CHEBI:64076"/>
    </ligand>
</feature>
<dbReference type="CDD" id="cd01171">
    <property type="entry name" value="YXKO-related"/>
    <property type="match status" value="1"/>
</dbReference>
<keyword evidence="23" id="KW-1185">Reference proteome</keyword>
<evidence type="ECO:0000256" key="2">
    <source>
        <dbReference type="ARBA" id="ARBA00000909"/>
    </source>
</evidence>
<feature type="binding site" evidence="18">
    <location>
        <position position="69"/>
    </location>
    <ligand>
        <name>K(+)</name>
        <dbReference type="ChEBI" id="CHEBI:29103"/>
    </ligand>
</feature>
<feature type="domain" description="YjeF C-terminal" evidence="20">
    <location>
        <begin position="222"/>
        <end position="477"/>
    </location>
</feature>
<evidence type="ECO:0000256" key="18">
    <source>
        <dbReference type="HAMAP-Rule" id="MF_01966"/>
    </source>
</evidence>
<dbReference type="Gene3D" id="3.40.50.10260">
    <property type="entry name" value="YjeF N-terminal domain"/>
    <property type="match status" value="1"/>
</dbReference>
<evidence type="ECO:0000313" key="22">
    <source>
        <dbReference type="EMBL" id="MCQ8241386.1"/>
    </source>
</evidence>
<evidence type="ECO:0000256" key="4">
    <source>
        <dbReference type="ARBA" id="ARBA00009524"/>
    </source>
</evidence>
<comment type="similarity">
    <text evidence="4 19">In the C-terminal section; belongs to the NnrD/CARKD family.</text>
</comment>
<dbReference type="InterPro" id="IPR036652">
    <property type="entry name" value="YjeF_N_dom_sf"/>
</dbReference>
<comment type="catalytic activity">
    <reaction evidence="1 18 19">
        <text>(6R)-NADHX = (6S)-NADHX</text>
        <dbReference type="Rhea" id="RHEA:32215"/>
        <dbReference type="ChEBI" id="CHEBI:64074"/>
        <dbReference type="ChEBI" id="CHEBI:64075"/>
        <dbReference type="EC" id="5.1.99.6"/>
    </reaction>
</comment>
<evidence type="ECO:0000256" key="3">
    <source>
        <dbReference type="ARBA" id="ARBA00006001"/>
    </source>
</evidence>
<keyword evidence="9 18" id="KW-0630">Potassium</keyword>
<name>A0ABT1VYI6_9PROT</name>
<comment type="function">
    <text evidence="17">Catalyzes the dehydration of the S-form of NAD(P)HX at the expense of ADP, which is converted to AMP. Together with NAD(P)HX epimerase, which catalyzes the epimerization of the S- and R-forms, the enzyme allows the repair of both epimers of NAD(P)HX, a damaged form of NAD(P)H that is a result of enzymatic or heat-dependent hydration.</text>
</comment>